<dbReference type="Pfam" id="PF13606">
    <property type="entry name" value="Ank_3"/>
    <property type="match status" value="1"/>
</dbReference>
<dbReference type="EMBL" id="AXCM01010946">
    <property type="status" value="NOT_ANNOTATED_CDS"/>
    <property type="molecule type" value="Genomic_DNA"/>
</dbReference>
<evidence type="ECO:0000313" key="10">
    <source>
        <dbReference type="Proteomes" id="UP000075883"/>
    </source>
</evidence>
<dbReference type="STRING" id="139723.A0A182M402"/>
<feature type="repeat" description="ANK" evidence="7">
    <location>
        <begin position="241"/>
        <end position="273"/>
    </location>
</feature>
<feature type="region of interest" description="Disordered" evidence="8">
    <location>
        <begin position="125"/>
        <end position="156"/>
    </location>
</feature>
<dbReference type="SUPFAM" id="SSF48403">
    <property type="entry name" value="Ankyrin repeat"/>
    <property type="match status" value="2"/>
</dbReference>
<feature type="repeat" description="ANK" evidence="7">
    <location>
        <begin position="723"/>
        <end position="757"/>
    </location>
</feature>
<reference evidence="10" key="1">
    <citation type="submission" date="2013-09" db="EMBL/GenBank/DDBJ databases">
        <title>The Genome Sequence of Anopheles culicifacies species A.</title>
        <authorList>
            <consortium name="The Broad Institute Genomics Platform"/>
            <person name="Neafsey D.E."/>
            <person name="Besansky N."/>
            <person name="Howell P."/>
            <person name="Walton C."/>
            <person name="Young S.K."/>
            <person name="Zeng Q."/>
            <person name="Gargeya S."/>
            <person name="Fitzgerald M."/>
            <person name="Haas B."/>
            <person name="Abouelleil A."/>
            <person name="Allen A.W."/>
            <person name="Alvarado L."/>
            <person name="Arachchi H.M."/>
            <person name="Berlin A.M."/>
            <person name="Chapman S.B."/>
            <person name="Gainer-Dewar J."/>
            <person name="Goldberg J."/>
            <person name="Griggs A."/>
            <person name="Gujja S."/>
            <person name="Hansen M."/>
            <person name="Howarth C."/>
            <person name="Imamovic A."/>
            <person name="Ireland A."/>
            <person name="Larimer J."/>
            <person name="McCowan C."/>
            <person name="Murphy C."/>
            <person name="Pearson M."/>
            <person name="Poon T.W."/>
            <person name="Priest M."/>
            <person name="Roberts A."/>
            <person name="Saif S."/>
            <person name="Shea T."/>
            <person name="Sisk P."/>
            <person name="Sykes S."/>
            <person name="Wortman J."/>
            <person name="Nusbaum C."/>
            <person name="Birren B."/>
        </authorList>
    </citation>
    <scope>NUCLEOTIDE SEQUENCE [LARGE SCALE GENOMIC DNA]</scope>
    <source>
        <strain evidence="10">A-37</strain>
    </source>
</reference>
<evidence type="ECO:0000256" key="6">
    <source>
        <dbReference type="ARBA" id="ARBA00038500"/>
    </source>
</evidence>
<feature type="repeat" description="ANK" evidence="7">
    <location>
        <begin position="199"/>
        <end position="222"/>
    </location>
</feature>
<keyword evidence="10" id="KW-1185">Reference proteome</keyword>
<evidence type="ECO:0000256" key="2">
    <source>
        <dbReference type="ARBA" id="ARBA00022737"/>
    </source>
</evidence>
<evidence type="ECO:0000256" key="1">
    <source>
        <dbReference type="ARBA" id="ARBA00004906"/>
    </source>
</evidence>
<keyword evidence="4" id="KW-0802">TPR repeat</keyword>
<dbReference type="Pfam" id="PF13637">
    <property type="entry name" value="Ank_4"/>
    <property type="match status" value="1"/>
</dbReference>
<dbReference type="InterPro" id="IPR036770">
    <property type="entry name" value="Ankyrin_rpt-contain_sf"/>
</dbReference>
<evidence type="ECO:0000256" key="4">
    <source>
        <dbReference type="ARBA" id="ARBA00022803"/>
    </source>
</evidence>
<dbReference type="Gene3D" id="1.25.40.20">
    <property type="entry name" value="Ankyrin repeat-containing domain"/>
    <property type="match status" value="3"/>
</dbReference>
<evidence type="ECO:0000256" key="5">
    <source>
        <dbReference type="ARBA" id="ARBA00023043"/>
    </source>
</evidence>
<reference evidence="9" key="2">
    <citation type="submission" date="2020-05" db="UniProtKB">
        <authorList>
            <consortium name="EnsemblMetazoa"/>
        </authorList>
    </citation>
    <scope>IDENTIFICATION</scope>
    <source>
        <strain evidence="9">A-37</strain>
    </source>
</reference>
<dbReference type="Gene3D" id="1.25.40.10">
    <property type="entry name" value="Tetratricopeptide repeat domain"/>
    <property type="match status" value="1"/>
</dbReference>
<dbReference type="InterPro" id="IPR011990">
    <property type="entry name" value="TPR-like_helical_dom_sf"/>
</dbReference>
<name>A0A182M402_9DIPT</name>
<dbReference type="AlphaFoldDB" id="A0A182M402"/>
<dbReference type="SMART" id="SM00248">
    <property type="entry name" value="ANK"/>
    <property type="match status" value="8"/>
</dbReference>
<keyword evidence="3" id="KW-0833">Ubl conjugation pathway</keyword>
<dbReference type="Proteomes" id="UP000075883">
    <property type="component" value="Unassembled WGS sequence"/>
</dbReference>
<dbReference type="Pfam" id="PF12796">
    <property type="entry name" value="Ank_2"/>
    <property type="match status" value="2"/>
</dbReference>
<dbReference type="PROSITE" id="PS50088">
    <property type="entry name" value="ANK_REPEAT"/>
    <property type="match status" value="7"/>
</dbReference>
<feature type="repeat" description="ANK" evidence="7">
    <location>
        <begin position="677"/>
        <end position="722"/>
    </location>
</feature>
<comment type="similarity">
    <text evidence="6">Belongs to the fem-1 family.</text>
</comment>
<dbReference type="EnsemblMetazoa" id="ACUA008892-RA">
    <property type="protein sequence ID" value="ACUA008892-PA"/>
    <property type="gene ID" value="ACUA008892"/>
</dbReference>
<dbReference type="EMBL" id="AXCM01010947">
    <property type="status" value="NOT_ANNOTATED_CDS"/>
    <property type="molecule type" value="Genomic_DNA"/>
</dbReference>
<protein>
    <submittedName>
        <fullName evidence="9">Uncharacterized protein</fullName>
    </submittedName>
</protein>
<accession>A0A182M402</accession>
<feature type="repeat" description="ANK" evidence="7">
    <location>
        <begin position="340"/>
        <end position="372"/>
    </location>
</feature>
<dbReference type="PANTHER" id="PTHR24173">
    <property type="entry name" value="ANKYRIN REPEAT CONTAINING"/>
    <property type="match status" value="1"/>
</dbReference>
<feature type="repeat" description="ANK" evidence="7">
    <location>
        <begin position="307"/>
        <end position="339"/>
    </location>
</feature>
<evidence type="ECO:0000313" key="9">
    <source>
        <dbReference type="EnsemblMetazoa" id="ACUA008892-PA"/>
    </source>
</evidence>
<dbReference type="VEuPathDB" id="VectorBase:ACUA008892"/>
<dbReference type="InterPro" id="IPR002110">
    <property type="entry name" value="Ankyrin_rpt"/>
</dbReference>
<keyword evidence="2" id="KW-0677">Repeat</keyword>
<evidence type="ECO:0000256" key="8">
    <source>
        <dbReference type="SAM" id="MobiDB-lite"/>
    </source>
</evidence>
<keyword evidence="5 7" id="KW-0040">ANK repeat</keyword>
<dbReference type="PANTHER" id="PTHR24173:SF85">
    <property type="entry name" value="PROTEIN FEM-1 HOMOLOG CG6966"/>
    <property type="match status" value="1"/>
</dbReference>
<comment type="pathway">
    <text evidence="1">Protein modification; protein ubiquitination.</text>
</comment>
<feature type="repeat" description="ANK" evidence="7">
    <location>
        <begin position="274"/>
        <end position="306"/>
    </location>
</feature>
<dbReference type="PRINTS" id="PR01415">
    <property type="entry name" value="ANKYRIN"/>
</dbReference>
<proteinExistence type="inferred from homology"/>
<organism evidence="9 10">
    <name type="scientific">Anopheles culicifacies</name>
    <dbReference type="NCBI Taxonomy" id="139723"/>
    <lineage>
        <taxon>Eukaryota</taxon>
        <taxon>Metazoa</taxon>
        <taxon>Ecdysozoa</taxon>
        <taxon>Arthropoda</taxon>
        <taxon>Hexapoda</taxon>
        <taxon>Insecta</taxon>
        <taxon>Pterygota</taxon>
        <taxon>Neoptera</taxon>
        <taxon>Endopterygota</taxon>
        <taxon>Diptera</taxon>
        <taxon>Nematocera</taxon>
        <taxon>Culicoidea</taxon>
        <taxon>Culicidae</taxon>
        <taxon>Anophelinae</taxon>
        <taxon>Anopheles</taxon>
        <taxon>culicifacies species complex</taxon>
    </lineage>
</organism>
<evidence type="ECO:0000256" key="3">
    <source>
        <dbReference type="ARBA" id="ARBA00022786"/>
    </source>
</evidence>
<sequence>MLINAILRAFIVHTLKRRRQRSKCTLLRAILRMVNFRRFGHYQRYLAYPERVIDGQLPPAAAAAAAAPLEPVRGNVPLEQGNNRRRRQQIQQRFRIVGEEEFLQQEEDIMVRNGLMRDETKPDIEPFVVDNDDTTAPLEPVRGNVPLEQGNNRRRRQQIQQRFRIVGEEEFLQQEEDIMKWTSRLMPNDLKTLVTMKTNGVTPLLIACRNGHFDVVQYLIKRCHADVEQAGSVIFDGEKIEGAPPLWCASAAGHTNIVKLLVQNGAKVNSTTKTNSTPLRAACFDGHYEIVKYLVSQGADIEVANRHGHTCLMIACYKGHYKIAQYLLSLKTDVNRRSVKGNTALHDCAESGSLEILQLLLQHGATMDVDSYGMTPLLAASVTGHLPIVEHLIKLPFVSRQDRIAALELLGATYVDKKRDMLGALSFWKRAMEDRYNNSPVLPKPTREPLPPYDYVQEVNNLNMLEELVMDPDEMRMQALLIRERILGPVHPDTSYYIRFRGAVYADSGRFDRCIELWTYALSMQQSILEPLNPMTQSSLLSFAELFSYMLGEVGRPITRGRIVPPIETSDMLVVFKKSIREVQLGQQMFDQMAYHERDHGALSRALVISLHLACLLVRLLDEEDELCTAEMKHQILQSLYDLVSLKVRPTKDVLKQSGTFKNCFLPSTTLQIVSQTGRTALHLACYKDAALVGRYPVCQLPSARLAKALLQVGADPNAQDDNGNTPLHLAAQSRPCPPELAQILLEHGAHLDTRNVDGKTFESLLQNQQLHELVNPIKYTRLSCLAARAIKRYAIDCQHEIPKCLHAFVDSH</sequence>
<dbReference type="FunFam" id="1.25.40.10:FF:000104">
    <property type="entry name" value="Fem-1 homolog c (C.elegans)"/>
    <property type="match status" value="1"/>
</dbReference>
<evidence type="ECO:0000256" key="7">
    <source>
        <dbReference type="PROSITE-ProRule" id="PRU00023"/>
    </source>
</evidence>
<dbReference type="PROSITE" id="PS50297">
    <property type="entry name" value="ANK_REP_REGION"/>
    <property type="match status" value="6"/>
</dbReference>